<dbReference type="SMART" id="SM00267">
    <property type="entry name" value="GGDEF"/>
    <property type="match status" value="1"/>
</dbReference>
<proteinExistence type="predicted"/>
<dbReference type="KEGG" id="bfz:BAU07_19945"/>
<keyword evidence="6" id="KW-1185">Reference proteome</keyword>
<feature type="transmembrane region" description="Helical" evidence="3">
    <location>
        <begin position="12"/>
        <end position="30"/>
    </location>
</feature>
<dbReference type="AlphaFoldDB" id="A0A193GI21"/>
<dbReference type="EC" id="2.7.7.65" evidence="1"/>
<dbReference type="NCBIfam" id="TIGR00254">
    <property type="entry name" value="GGDEF"/>
    <property type="match status" value="1"/>
</dbReference>
<keyword evidence="3" id="KW-0472">Membrane</keyword>
<keyword evidence="3" id="KW-1133">Transmembrane helix</keyword>
<dbReference type="STRING" id="463014.BAU07_19945"/>
<dbReference type="Gene3D" id="3.30.70.270">
    <property type="match status" value="1"/>
</dbReference>
<sequence>MDGAVVRVTLSLIGPGILLIFGIAFAATWFMDRKRGYLLDLAAGCWLFTFGAASQILYLPPGAGANAVVSGTLYSAAVLLTAQGLLRRAQRPVPGWVLASLLAVFVMLIAYYFYVDRNVLARVYIQNFGYGLVLFATAVRARQWRRGRLVDRVLFWILLVFALQFFPRTLLTIGFTAPATARAFADSVFWQTLQLSLAVLGTGLALTMLAACVADIIEDLRRERDADGLTELLNRRAFQERVTAHLRTMAAATGRRGTAAGGAPQRSPGALVLCDVDHFKAINDRHGHAAGDKVLRGIANVLRCTTRANDIVGRLGGEEFGIFLPGAAVQEACAFAARLKEEIAGCEFMLGGARAFVTASFGVSDTQGADSWEALYRRTDALLYDAKRNGRNRVVARIDGARALSSVAPSG</sequence>
<name>A0A193GI21_9BORD</name>
<protein>
    <recommendedName>
        <fullName evidence="1">diguanylate cyclase</fullName>
        <ecNumber evidence="1">2.7.7.65</ecNumber>
    </recommendedName>
</protein>
<dbReference type="InterPro" id="IPR043128">
    <property type="entry name" value="Rev_trsase/Diguanyl_cyclase"/>
</dbReference>
<dbReference type="Pfam" id="PF00990">
    <property type="entry name" value="GGDEF"/>
    <property type="match status" value="1"/>
</dbReference>
<comment type="catalytic activity">
    <reaction evidence="2">
        <text>2 GTP = 3',3'-c-di-GMP + 2 diphosphate</text>
        <dbReference type="Rhea" id="RHEA:24898"/>
        <dbReference type="ChEBI" id="CHEBI:33019"/>
        <dbReference type="ChEBI" id="CHEBI:37565"/>
        <dbReference type="ChEBI" id="CHEBI:58805"/>
        <dbReference type="EC" id="2.7.7.65"/>
    </reaction>
</comment>
<dbReference type="CDD" id="cd01949">
    <property type="entry name" value="GGDEF"/>
    <property type="match status" value="1"/>
</dbReference>
<evidence type="ECO:0000313" key="6">
    <source>
        <dbReference type="Proteomes" id="UP000091926"/>
    </source>
</evidence>
<dbReference type="GO" id="GO:0052621">
    <property type="term" value="F:diguanylate cyclase activity"/>
    <property type="evidence" value="ECO:0007669"/>
    <property type="project" value="UniProtKB-EC"/>
</dbReference>
<evidence type="ECO:0000256" key="3">
    <source>
        <dbReference type="SAM" id="Phobius"/>
    </source>
</evidence>
<dbReference type="PROSITE" id="PS50887">
    <property type="entry name" value="GGDEF"/>
    <property type="match status" value="1"/>
</dbReference>
<feature type="transmembrane region" description="Helical" evidence="3">
    <location>
        <begin position="64"/>
        <end position="86"/>
    </location>
</feature>
<dbReference type="Proteomes" id="UP000091926">
    <property type="component" value="Chromosome"/>
</dbReference>
<keyword evidence="3" id="KW-0812">Transmembrane</keyword>
<dbReference type="InterPro" id="IPR029787">
    <property type="entry name" value="Nucleotide_cyclase"/>
</dbReference>
<evidence type="ECO:0000256" key="2">
    <source>
        <dbReference type="ARBA" id="ARBA00034247"/>
    </source>
</evidence>
<feature type="domain" description="GGDEF" evidence="4">
    <location>
        <begin position="267"/>
        <end position="399"/>
    </location>
</feature>
<evidence type="ECO:0000259" key="4">
    <source>
        <dbReference type="PROSITE" id="PS50887"/>
    </source>
</evidence>
<evidence type="ECO:0000313" key="5">
    <source>
        <dbReference type="EMBL" id="ANN79086.1"/>
    </source>
</evidence>
<dbReference type="PANTHER" id="PTHR45138:SF9">
    <property type="entry name" value="DIGUANYLATE CYCLASE DGCM-RELATED"/>
    <property type="match status" value="1"/>
</dbReference>
<evidence type="ECO:0000256" key="1">
    <source>
        <dbReference type="ARBA" id="ARBA00012528"/>
    </source>
</evidence>
<dbReference type="FunFam" id="3.30.70.270:FF:000001">
    <property type="entry name" value="Diguanylate cyclase domain protein"/>
    <property type="match status" value="1"/>
</dbReference>
<dbReference type="PANTHER" id="PTHR45138">
    <property type="entry name" value="REGULATORY COMPONENTS OF SENSORY TRANSDUCTION SYSTEM"/>
    <property type="match status" value="1"/>
</dbReference>
<dbReference type="InterPro" id="IPR050469">
    <property type="entry name" value="Diguanylate_Cyclase"/>
</dbReference>
<feature type="transmembrane region" description="Helical" evidence="3">
    <location>
        <begin position="120"/>
        <end position="141"/>
    </location>
</feature>
<dbReference type="RefSeq" id="WP_066661424.1">
    <property type="nucleotide sequence ID" value="NZ_CBCSCL010000013.1"/>
</dbReference>
<feature type="transmembrane region" description="Helical" evidence="3">
    <location>
        <begin position="153"/>
        <end position="175"/>
    </location>
</feature>
<dbReference type="InterPro" id="IPR000160">
    <property type="entry name" value="GGDEF_dom"/>
</dbReference>
<reference evidence="5 6" key="1">
    <citation type="submission" date="2016-06" db="EMBL/GenBank/DDBJ databases">
        <title>Complete genome sequences of Bordetella bronchialis and Bordetella flabilis.</title>
        <authorList>
            <person name="LiPuma J.J."/>
            <person name="Spilker T."/>
        </authorList>
    </citation>
    <scope>NUCLEOTIDE SEQUENCE [LARGE SCALE GENOMIC DNA]</scope>
    <source>
        <strain evidence="5 6">AU10664</strain>
    </source>
</reference>
<organism evidence="5 6">
    <name type="scientific">Bordetella flabilis</name>
    <dbReference type="NCBI Taxonomy" id="463014"/>
    <lineage>
        <taxon>Bacteria</taxon>
        <taxon>Pseudomonadati</taxon>
        <taxon>Pseudomonadota</taxon>
        <taxon>Betaproteobacteria</taxon>
        <taxon>Burkholderiales</taxon>
        <taxon>Alcaligenaceae</taxon>
        <taxon>Bordetella</taxon>
    </lineage>
</organism>
<dbReference type="SUPFAM" id="SSF55073">
    <property type="entry name" value="Nucleotide cyclase"/>
    <property type="match status" value="1"/>
</dbReference>
<gene>
    <name evidence="5" type="ORF">BAU07_19945</name>
</gene>
<feature type="transmembrane region" description="Helical" evidence="3">
    <location>
        <begin position="37"/>
        <end position="58"/>
    </location>
</feature>
<feature type="transmembrane region" description="Helical" evidence="3">
    <location>
        <begin position="93"/>
        <end position="114"/>
    </location>
</feature>
<dbReference type="EMBL" id="CP016172">
    <property type="protein sequence ID" value="ANN79086.1"/>
    <property type="molecule type" value="Genomic_DNA"/>
</dbReference>
<feature type="transmembrane region" description="Helical" evidence="3">
    <location>
        <begin position="195"/>
        <end position="217"/>
    </location>
</feature>
<accession>A0A193GI21</accession>